<dbReference type="Gene3D" id="3.40.50.1820">
    <property type="entry name" value="alpha/beta hydrolase"/>
    <property type="match status" value="1"/>
</dbReference>
<dbReference type="STRING" id="1479485.DA73_0220310"/>
<evidence type="ECO:0000313" key="5">
    <source>
        <dbReference type="EMBL" id="KIE10823.1"/>
    </source>
</evidence>
<dbReference type="Proteomes" id="UP000029738">
    <property type="component" value="Unassembled WGS sequence"/>
</dbReference>
<evidence type="ECO:0000256" key="1">
    <source>
        <dbReference type="ARBA" id="ARBA00022729"/>
    </source>
</evidence>
<keyword evidence="1" id="KW-0732">Signal</keyword>
<dbReference type="InterPro" id="IPR050955">
    <property type="entry name" value="Plant_Biomass_Hydrol_Est"/>
</dbReference>
<feature type="region of interest" description="Disordered" evidence="3">
    <location>
        <begin position="1"/>
        <end position="26"/>
    </location>
</feature>
<evidence type="ECO:0000256" key="2">
    <source>
        <dbReference type="ARBA" id="ARBA00022801"/>
    </source>
</evidence>
<dbReference type="RefSeq" id="WP_038082920.1">
    <property type="nucleotide sequence ID" value="NZ_JHEG04000001.1"/>
</dbReference>
<proteinExistence type="predicted"/>
<keyword evidence="6" id="KW-1185">Reference proteome</keyword>
<reference evidence="5" key="1">
    <citation type="journal article" date="2015" name="Genome Announc.">
        <title>Draft Genome Sequence of Tolypothrix boutellei Strain VB521301.</title>
        <authorList>
            <person name="Chandrababunaidu M.M."/>
            <person name="Singh D."/>
            <person name="Sen D."/>
            <person name="Bhan S."/>
            <person name="Das S."/>
            <person name="Gupta A."/>
            <person name="Adhikary S.P."/>
            <person name="Tripathy S."/>
        </authorList>
    </citation>
    <scope>NUCLEOTIDE SEQUENCE</scope>
    <source>
        <strain evidence="5">VB521301</strain>
    </source>
</reference>
<keyword evidence="2" id="KW-0378">Hydrolase</keyword>
<dbReference type="EMBL" id="JHEG04000001">
    <property type="protein sequence ID" value="KAF3886843.1"/>
    <property type="molecule type" value="Genomic_DNA"/>
</dbReference>
<protein>
    <submittedName>
        <fullName evidence="5">Phospholipase</fullName>
    </submittedName>
</protein>
<dbReference type="SUPFAM" id="SSF53474">
    <property type="entry name" value="alpha/beta-Hydrolases"/>
    <property type="match status" value="1"/>
</dbReference>
<feature type="compositionally biased region" description="Polar residues" evidence="3">
    <location>
        <begin position="8"/>
        <end position="26"/>
    </location>
</feature>
<evidence type="ECO:0000256" key="3">
    <source>
        <dbReference type="SAM" id="MobiDB-lite"/>
    </source>
</evidence>
<dbReference type="Pfam" id="PF00756">
    <property type="entry name" value="Esterase"/>
    <property type="match status" value="1"/>
</dbReference>
<dbReference type="OrthoDB" id="9795555at2"/>
<evidence type="ECO:0000313" key="4">
    <source>
        <dbReference type="EMBL" id="KAF3886843.1"/>
    </source>
</evidence>
<dbReference type="GO" id="GO:0016787">
    <property type="term" value="F:hydrolase activity"/>
    <property type="evidence" value="ECO:0007669"/>
    <property type="project" value="UniProtKB-KW"/>
</dbReference>
<dbReference type="AlphaFoldDB" id="A0A0C1R4U9"/>
<organism evidence="5">
    <name type="scientific">Tolypothrix bouteillei VB521301</name>
    <dbReference type="NCBI Taxonomy" id="1479485"/>
    <lineage>
        <taxon>Bacteria</taxon>
        <taxon>Bacillati</taxon>
        <taxon>Cyanobacteriota</taxon>
        <taxon>Cyanophyceae</taxon>
        <taxon>Nostocales</taxon>
        <taxon>Tolypothrichaceae</taxon>
        <taxon>Tolypothrix</taxon>
    </lineage>
</organism>
<dbReference type="PANTHER" id="PTHR43037:SF5">
    <property type="entry name" value="FERULOYL ESTERASE"/>
    <property type="match status" value="1"/>
</dbReference>
<dbReference type="InterPro" id="IPR000801">
    <property type="entry name" value="Esterase-like"/>
</dbReference>
<accession>A0A0C1R4U9</accession>
<name>A0A0C1R4U9_9CYAN</name>
<dbReference type="InterPro" id="IPR029058">
    <property type="entry name" value="AB_hydrolase_fold"/>
</dbReference>
<evidence type="ECO:0000313" key="6">
    <source>
        <dbReference type="Proteomes" id="UP000029738"/>
    </source>
</evidence>
<dbReference type="EMBL" id="JHEG02000048">
    <property type="protein sequence ID" value="KIE10823.1"/>
    <property type="molecule type" value="Genomic_DNA"/>
</dbReference>
<gene>
    <name evidence="5" type="ORF">DA73_0220310</name>
    <name evidence="4" type="ORF">DA73_0400016135</name>
</gene>
<reference evidence="4" key="2">
    <citation type="submission" date="2019-11" db="EMBL/GenBank/DDBJ databases">
        <title>Improved Assembly of Tolypothrix boutellei genome.</title>
        <authorList>
            <person name="Sarangi A.N."/>
            <person name="Mukherjee M."/>
            <person name="Ghosh S."/>
            <person name="Singh D."/>
            <person name="Das A."/>
            <person name="Kant S."/>
            <person name="Prusty A."/>
            <person name="Tripathy S."/>
        </authorList>
    </citation>
    <scope>NUCLEOTIDE SEQUENCE</scope>
    <source>
        <strain evidence="4">VB521301</strain>
    </source>
</reference>
<comment type="caution">
    <text evidence="5">The sequence shown here is derived from an EMBL/GenBank/DDBJ whole genome shotgun (WGS) entry which is preliminary data.</text>
</comment>
<sequence>MTQDKLKQPVQTATQGKLRSRPTQPVGTPLLGLQPLELDTERDGLLYIPKNYQASQPAPLILMLHGAGGNGRSGLTPFLNFADASGVVLLAPDSRLKTWDVLYGHYGLDIAFIDQALAQTFSHYAIDPTCIAVEGFSDGASYALGIGITNGDLFSHVIAFSPGFVPPVLIQNSPRIFISHGKWDNVLQIDRCSRRIVPALNKAGYKVTYQEFDGFHTVPATIARSGLTWFMPESV</sequence>
<dbReference type="PANTHER" id="PTHR43037">
    <property type="entry name" value="UNNAMED PRODUCT-RELATED"/>
    <property type="match status" value="1"/>
</dbReference>